<proteinExistence type="predicted"/>
<evidence type="ECO:0000313" key="3">
    <source>
        <dbReference type="Proteomes" id="UP001062738"/>
    </source>
</evidence>
<keyword evidence="1" id="KW-1133">Transmembrane helix</keyword>
<dbReference type="EMBL" id="JAOXXL010000008">
    <property type="protein sequence ID" value="MCY7007861.1"/>
    <property type="molecule type" value="Genomic_DNA"/>
</dbReference>
<gene>
    <name evidence="2" type="ORF">OCK72_04220</name>
</gene>
<feature type="transmembrane region" description="Helical" evidence="1">
    <location>
        <begin position="24"/>
        <end position="44"/>
    </location>
</feature>
<evidence type="ECO:0000313" key="2">
    <source>
        <dbReference type="EMBL" id="MCY7007861.1"/>
    </source>
</evidence>
<feature type="transmembrane region" description="Helical" evidence="1">
    <location>
        <begin position="192"/>
        <end position="215"/>
    </location>
</feature>
<feature type="transmembrane region" description="Helical" evidence="1">
    <location>
        <begin position="128"/>
        <end position="145"/>
    </location>
</feature>
<organism evidence="2 3">
    <name type="scientific">Fusobacterium simiae</name>
    <dbReference type="NCBI Taxonomy" id="855"/>
    <lineage>
        <taxon>Bacteria</taxon>
        <taxon>Fusobacteriati</taxon>
        <taxon>Fusobacteriota</taxon>
        <taxon>Fusobacteriia</taxon>
        <taxon>Fusobacteriales</taxon>
        <taxon>Fusobacteriaceae</taxon>
        <taxon>Fusobacterium</taxon>
    </lineage>
</organism>
<feature type="transmembrane region" description="Helical" evidence="1">
    <location>
        <begin position="366"/>
        <end position="382"/>
    </location>
</feature>
<keyword evidence="2" id="KW-0436">Ligase</keyword>
<dbReference type="GO" id="GO:0016874">
    <property type="term" value="F:ligase activity"/>
    <property type="evidence" value="ECO:0007669"/>
    <property type="project" value="UniProtKB-KW"/>
</dbReference>
<keyword evidence="3" id="KW-1185">Reference proteome</keyword>
<sequence>MDFYLVGPIFIFSYLENKLYKTGMTPLFVFLFPLTIAIILAELLDNSLNLKEYKILIFNVSLIWFSLGVLIRLFFLLFPIKQKKIDIKKFPKLFYYIQILVLIPLLITTIKAIFLLGITNIKGKARGIFAHIYILFSTFYLIPFYMNKKKFKKVYFIMTIVALLLHPKYETFLFLLPLFFYQTYKSRKIFKFKVFIISLSLILLMFIIFFLTYYLNFKINKLDYEFSDFLSFLIKHIQYYFLSPIYIGEYLLKYEKYGNPEVVVAPFLNIINWVQGDRNYIDTTLTFIDYLGIHSNVGGLIPELIYSIGKSGMYIFVTILAIYSYIVENLLLRNEIWIFTSLILKATLFLCFFSNVFSVLGYVERILGTMLITIFIIIYQIYQKSEYSKKHKKLK</sequence>
<comment type="caution">
    <text evidence="2">The sequence shown here is derived from an EMBL/GenBank/DDBJ whole genome shotgun (WGS) entry which is preliminary data.</text>
</comment>
<dbReference type="Proteomes" id="UP001062738">
    <property type="component" value="Unassembled WGS sequence"/>
</dbReference>
<evidence type="ECO:0000256" key="1">
    <source>
        <dbReference type="SAM" id="Phobius"/>
    </source>
</evidence>
<name>A0ABT4DKG2_FUSSI</name>
<keyword evidence="1" id="KW-0812">Transmembrane</keyword>
<feature type="transmembrane region" description="Helical" evidence="1">
    <location>
        <begin position="338"/>
        <end position="360"/>
    </location>
</feature>
<feature type="transmembrane region" description="Helical" evidence="1">
    <location>
        <begin position="157"/>
        <end position="180"/>
    </location>
</feature>
<protein>
    <submittedName>
        <fullName evidence="2">O-antigen ligase</fullName>
    </submittedName>
</protein>
<feature type="transmembrane region" description="Helical" evidence="1">
    <location>
        <begin position="56"/>
        <end position="78"/>
    </location>
</feature>
<feature type="transmembrane region" description="Helical" evidence="1">
    <location>
        <begin position="93"/>
        <end position="116"/>
    </location>
</feature>
<dbReference type="RefSeq" id="WP_195340168.1">
    <property type="nucleotide sequence ID" value="NZ_JAOXXL010000008.1"/>
</dbReference>
<reference evidence="2" key="1">
    <citation type="submission" date="2022-09" db="EMBL/GenBank/DDBJ databases">
        <authorList>
            <person name="Zoaiter M."/>
        </authorList>
    </citation>
    <scope>NUCLEOTIDE SEQUENCE</scope>
    <source>
        <strain evidence="2">DSM 19848</strain>
    </source>
</reference>
<keyword evidence="1" id="KW-0472">Membrane</keyword>
<feature type="transmembrane region" description="Helical" evidence="1">
    <location>
        <begin position="304"/>
        <end position="326"/>
    </location>
</feature>
<accession>A0ABT4DKG2</accession>